<evidence type="ECO:0000313" key="2">
    <source>
        <dbReference type="EMBL" id="PWJ10566.1"/>
    </source>
</evidence>
<feature type="transmembrane region" description="Helical" evidence="1">
    <location>
        <begin position="48"/>
        <end position="70"/>
    </location>
</feature>
<dbReference type="AlphaFoldDB" id="A0A315XUA8"/>
<sequence>MTICRIPDTERFSDRYQRVLMAKKIMLAILIAGATILGFSISRADSSTMLLLIVAYLVISGIAAYLWILYGRNSMAAYIITDDTVCHVDLMKAFTNDPLFGKPQSWDSMKGNFSALKMIDNMRDISSPAEADIFICRQDVTDRYGSIIKQVYSVADGERYLRARVQTAPAHSGGGSPKNMTLYIPKDFKDIDILRSELERLANKTTA</sequence>
<protein>
    <submittedName>
        <fullName evidence="2">Uncharacterized protein</fullName>
    </submittedName>
</protein>
<organism evidence="2 3">
    <name type="scientific">Ruminococcus flavefaciens</name>
    <dbReference type="NCBI Taxonomy" id="1265"/>
    <lineage>
        <taxon>Bacteria</taxon>
        <taxon>Bacillati</taxon>
        <taxon>Bacillota</taxon>
        <taxon>Clostridia</taxon>
        <taxon>Eubacteriales</taxon>
        <taxon>Oscillospiraceae</taxon>
        <taxon>Ruminococcus</taxon>
    </lineage>
</organism>
<keyword evidence="1" id="KW-0812">Transmembrane</keyword>
<proteinExistence type="predicted"/>
<evidence type="ECO:0000256" key="1">
    <source>
        <dbReference type="SAM" id="Phobius"/>
    </source>
</evidence>
<keyword evidence="1" id="KW-1133">Transmembrane helix</keyword>
<gene>
    <name evidence="2" type="ORF">IE37_02924</name>
</gene>
<dbReference type="RefSeq" id="WP_109727620.1">
    <property type="nucleotide sequence ID" value="NZ_QGDI01000013.1"/>
</dbReference>
<evidence type="ECO:0000313" key="3">
    <source>
        <dbReference type="Proteomes" id="UP000245720"/>
    </source>
</evidence>
<accession>A0A315XUA8</accession>
<reference evidence="2 3" key="1">
    <citation type="submission" date="2018-05" db="EMBL/GenBank/DDBJ databases">
        <title>The Hungate 1000. A catalogue of reference genomes from the rumen microbiome.</title>
        <authorList>
            <person name="Kelly W."/>
        </authorList>
    </citation>
    <scope>NUCLEOTIDE SEQUENCE [LARGE SCALE GENOMIC DNA]</scope>
    <source>
        <strain evidence="2 3">SAb67</strain>
    </source>
</reference>
<dbReference type="EMBL" id="QGDI01000013">
    <property type="protein sequence ID" value="PWJ10566.1"/>
    <property type="molecule type" value="Genomic_DNA"/>
</dbReference>
<name>A0A315XUA8_RUMFL</name>
<keyword evidence="1" id="KW-0472">Membrane</keyword>
<comment type="caution">
    <text evidence="2">The sequence shown here is derived from an EMBL/GenBank/DDBJ whole genome shotgun (WGS) entry which is preliminary data.</text>
</comment>
<feature type="transmembrane region" description="Helical" evidence="1">
    <location>
        <begin position="25"/>
        <end position="42"/>
    </location>
</feature>
<dbReference type="Proteomes" id="UP000245720">
    <property type="component" value="Unassembled WGS sequence"/>
</dbReference>